<dbReference type="KEGG" id="vfa:MM35RIKEN_11830"/>
<dbReference type="RefSeq" id="WP_212820125.1">
    <property type="nucleotide sequence ID" value="NZ_AP023415.1"/>
</dbReference>
<protein>
    <recommendedName>
        <fullName evidence="3">Flavodoxin</fullName>
    </recommendedName>
</protein>
<keyword evidence="2" id="KW-1185">Reference proteome</keyword>
<dbReference type="PANTHER" id="PTHR39201:SF1">
    <property type="entry name" value="FLAVODOXIN-LIKE DOMAIN-CONTAINING PROTEIN"/>
    <property type="match status" value="1"/>
</dbReference>
<dbReference type="InterPro" id="IPR029039">
    <property type="entry name" value="Flavoprotein-like_sf"/>
</dbReference>
<dbReference type="Proteomes" id="UP000681343">
    <property type="component" value="Chromosome"/>
</dbReference>
<gene>
    <name evidence="1" type="ORF">MM35RIKEN_11830</name>
</gene>
<sequence>MSDILCVYYSRTGRTEKAMGEIARALDAELVKIEDGQDRSKLRGYLRSGMEAMSKKLCPIAPLQTERPLQDYRLVIIGTPAWAGRCASPVKSFLAQNAESLPLVSCVVTRSGADRCDDVLAHMATFLKRMRLTDVSLRPDDAGYEFWRDKFIQDTKNALGL</sequence>
<name>A0A810Q0L4_9FIRM</name>
<accession>A0A810Q0L4</accession>
<reference evidence="1" key="1">
    <citation type="submission" date="2020-09" db="EMBL/GenBank/DDBJ databases">
        <title>New species isolated from human feces.</title>
        <authorList>
            <person name="Kitahara M."/>
            <person name="Shigeno Y."/>
            <person name="Shime M."/>
            <person name="Matsumoto Y."/>
            <person name="Nakamura S."/>
            <person name="Motooka D."/>
            <person name="Fukuoka S."/>
            <person name="Nishikawa H."/>
            <person name="Benno Y."/>
        </authorList>
    </citation>
    <scope>NUCLEOTIDE SEQUENCE</scope>
    <source>
        <strain evidence="1">MM35</strain>
    </source>
</reference>
<dbReference type="EMBL" id="AP023415">
    <property type="protein sequence ID" value="BCK78991.1"/>
    <property type="molecule type" value="Genomic_DNA"/>
</dbReference>
<dbReference type="PANTHER" id="PTHR39201">
    <property type="entry name" value="EXPORTED PROTEIN-RELATED"/>
    <property type="match status" value="1"/>
</dbReference>
<evidence type="ECO:0008006" key="3">
    <source>
        <dbReference type="Google" id="ProtNLM"/>
    </source>
</evidence>
<evidence type="ECO:0000313" key="2">
    <source>
        <dbReference type="Proteomes" id="UP000681343"/>
    </source>
</evidence>
<dbReference type="AlphaFoldDB" id="A0A810Q0L4"/>
<proteinExistence type="predicted"/>
<dbReference type="SUPFAM" id="SSF52218">
    <property type="entry name" value="Flavoproteins"/>
    <property type="match status" value="1"/>
</dbReference>
<evidence type="ECO:0000313" key="1">
    <source>
        <dbReference type="EMBL" id="BCK78991.1"/>
    </source>
</evidence>
<organism evidence="1 2">
    <name type="scientific">Vescimonas fastidiosa</name>
    <dbReference type="NCBI Taxonomy" id="2714353"/>
    <lineage>
        <taxon>Bacteria</taxon>
        <taxon>Bacillati</taxon>
        <taxon>Bacillota</taxon>
        <taxon>Clostridia</taxon>
        <taxon>Eubacteriales</taxon>
        <taxon>Oscillospiraceae</taxon>
        <taxon>Vescimonas</taxon>
    </lineage>
</organism>
<dbReference type="Gene3D" id="3.40.50.360">
    <property type="match status" value="1"/>
</dbReference>